<comment type="function">
    <text evidence="4">This protein aggregates to form microtubular structures.</text>
</comment>
<dbReference type="OrthoDB" id="25620at2759"/>
<evidence type="ECO:0000256" key="1">
    <source>
        <dbReference type="ARBA" id="ARBA00004496"/>
    </source>
</evidence>
<dbReference type="AlphaFoldDB" id="A0A1S3A6J5"/>
<evidence type="ECO:0000313" key="7">
    <source>
        <dbReference type="Proteomes" id="UP001652624"/>
    </source>
</evidence>
<evidence type="ECO:0000256" key="5">
    <source>
        <dbReference type="ARBA" id="ARBA00073671"/>
    </source>
</evidence>
<gene>
    <name evidence="8" type="primary">IFI44</name>
</gene>
<dbReference type="STRING" id="9365.ENSEEUP00000003911"/>
<keyword evidence="7" id="KW-1185">Reference proteome</keyword>
<name>A0A1S3A6J5_ERIEU</name>
<evidence type="ECO:0000313" key="8">
    <source>
        <dbReference type="RefSeq" id="XP_007530222.1"/>
    </source>
</evidence>
<evidence type="ECO:0000256" key="3">
    <source>
        <dbReference type="ARBA" id="ARBA00022490"/>
    </source>
</evidence>
<evidence type="ECO:0000256" key="2">
    <source>
        <dbReference type="ARBA" id="ARBA00009243"/>
    </source>
</evidence>
<dbReference type="PROSITE" id="PS51886">
    <property type="entry name" value="TLDC"/>
    <property type="match status" value="1"/>
</dbReference>
<dbReference type="PANTHER" id="PTHR14241:SF3">
    <property type="entry name" value="INTERFERON-INDUCED PROTEIN 44"/>
    <property type="match status" value="1"/>
</dbReference>
<dbReference type="InterPro" id="IPR006571">
    <property type="entry name" value="TLDc_dom"/>
</dbReference>
<comment type="subcellular location">
    <subcellularLocation>
        <location evidence="1">Cytoplasm</location>
    </subcellularLocation>
</comment>
<dbReference type="eggNOG" id="ENOG502QQ57">
    <property type="taxonomic scope" value="Eukaryota"/>
</dbReference>
<organism evidence="7 8">
    <name type="scientific">Erinaceus europaeus</name>
    <name type="common">Western European hedgehog</name>
    <dbReference type="NCBI Taxonomy" id="9365"/>
    <lineage>
        <taxon>Eukaryota</taxon>
        <taxon>Metazoa</taxon>
        <taxon>Chordata</taxon>
        <taxon>Craniata</taxon>
        <taxon>Vertebrata</taxon>
        <taxon>Euteleostomi</taxon>
        <taxon>Mammalia</taxon>
        <taxon>Eutheria</taxon>
        <taxon>Laurasiatheria</taxon>
        <taxon>Eulipotyphla</taxon>
        <taxon>Erinaceidae</taxon>
        <taxon>Erinaceinae</taxon>
        <taxon>Erinaceus</taxon>
    </lineage>
</organism>
<dbReference type="FunCoup" id="A0A1S3A6J5">
    <property type="interactions" value="92"/>
</dbReference>
<dbReference type="GO" id="GO:0005737">
    <property type="term" value="C:cytoplasm"/>
    <property type="evidence" value="ECO:0007669"/>
    <property type="project" value="UniProtKB-SubCell"/>
</dbReference>
<dbReference type="InParanoid" id="A0A1S3A6J5"/>
<dbReference type="SUPFAM" id="SSF52540">
    <property type="entry name" value="P-loop containing nucleoside triphosphate hydrolases"/>
    <property type="match status" value="1"/>
</dbReference>
<evidence type="ECO:0000256" key="4">
    <source>
        <dbReference type="ARBA" id="ARBA00055327"/>
    </source>
</evidence>
<evidence type="ECO:0000259" key="6">
    <source>
        <dbReference type="PROSITE" id="PS51886"/>
    </source>
</evidence>
<dbReference type="GO" id="GO:0006955">
    <property type="term" value="P:immune response"/>
    <property type="evidence" value="ECO:0007669"/>
    <property type="project" value="TreeGrafter"/>
</dbReference>
<accession>A0A1S3A6J5</accession>
<dbReference type="GeneID" id="103119836"/>
<comment type="similarity">
    <text evidence="2">Belongs to the IFI44 family.</text>
</comment>
<dbReference type="RefSeq" id="XP_007530222.1">
    <property type="nucleotide sequence ID" value="XM_007530160.3"/>
</dbReference>
<sequence length="421" mass="48346">MAVTTRLTWIQEKKLQTEFEGKKLILLYKATVHQFSYENMLKKCQDQGPTVTVIYSGNHILGAYLQELYREKRKTSNFLFIFQGTKMPKYKIAVHDINKLFYWSSEMNINLDKKVMTVDSQIAKVLGLSQNSISFQECEVFRCEDILNERTLQGVTEYREDLLSFVKTYKFIKPYSDLVNQIRILLVGPIGAGKSSFVNSVKSVFRGHVTHQVLVGSNTHGTSEMYRTYSIKDGKNGNTLPFILCDSVGLGEEEEGLCIDDVVPILKGHVPDRYQLHSKQPITPSHANYIHNPLLKDRIHCVAFVLDATSVEYLCHEVVTKIKRIRREVIKCGVVYVALLTNVDRLDLITKDDFMDIYRCMPVKLKLEAVHKKLGFALRDILAVSNYTSEWELDVVKDYLILSVLKQMLWAANDFLEDLPL</sequence>
<dbReference type="PANTHER" id="PTHR14241">
    <property type="entry name" value="INTERFERON-INDUCED PROTEIN 44"/>
    <property type="match status" value="1"/>
</dbReference>
<proteinExistence type="inferred from homology"/>
<dbReference type="Proteomes" id="UP001652624">
    <property type="component" value="Chromosome 11"/>
</dbReference>
<keyword evidence="3" id="KW-0963">Cytoplasm</keyword>
<dbReference type="InterPro" id="IPR027417">
    <property type="entry name" value="P-loop_NTPase"/>
</dbReference>
<reference evidence="8" key="1">
    <citation type="submission" date="2025-08" db="UniProtKB">
        <authorList>
            <consortium name="RefSeq"/>
        </authorList>
    </citation>
    <scope>IDENTIFICATION</scope>
</reference>
<dbReference type="FunFam" id="3.40.50.300:FF:001535">
    <property type="entry name" value="Interferon induced protein 44"/>
    <property type="match status" value="1"/>
</dbReference>
<feature type="domain" description="TLDc" evidence="6">
    <location>
        <begin position="1"/>
        <end position="144"/>
    </location>
</feature>
<dbReference type="Pfam" id="PF07534">
    <property type="entry name" value="TLD"/>
    <property type="match status" value="1"/>
</dbReference>
<dbReference type="Gene3D" id="3.40.50.300">
    <property type="entry name" value="P-loop containing nucleotide triphosphate hydrolases"/>
    <property type="match status" value="1"/>
</dbReference>
<dbReference type="CTD" id="10561"/>
<dbReference type="GO" id="GO:0009615">
    <property type="term" value="P:response to virus"/>
    <property type="evidence" value="ECO:0007669"/>
    <property type="project" value="UniProtKB-ARBA"/>
</dbReference>
<protein>
    <recommendedName>
        <fullName evidence="5">Interferon-induced protein 44</fullName>
    </recommendedName>
</protein>